<feature type="coiled-coil region" evidence="1">
    <location>
        <begin position="443"/>
        <end position="521"/>
    </location>
</feature>
<dbReference type="PANTHER" id="PTHR30367:SF1">
    <property type="entry name" value="MULTIDRUG RESISTANCE PROTEIN MDTN"/>
    <property type="match status" value="1"/>
</dbReference>
<dbReference type="SUPFAM" id="SSF111369">
    <property type="entry name" value="HlyD-like secretion proteins"/>
    <property type="match status" value="1"/>
</dbReference>
<keyword evidence="1" id="KW-0175">Coiled coil</keyword>
<accession>A0A1I3G590</accession>
<dbReference type="EMBL" id="FOQD01000006">
    <property type="protein sequence ID" value="SFI18604.1"/>
    <property type="molecule type" value="Genomic_DNA"/>
</dbReference>
<reference evidence="4" key="1">
    <citation type="submission" date="2016-10" db="EMBL/GenBank/DDBJ databases">
        <authorList>
            <person name="Varghese N."/>
            <person name="Submissions S."/>
        </authorList>
    </citation>
    <scope>NUCLEOTIDE SEQUENCE [LARGE SCALE GENOMIC DNA]</scope>
    <source>
        <strain evidence="4">DSM 26348</strain>
    </source>
</reference>
<keyword evidence="4" id="KW-1185">Reference proteome</keyword>
<evidence type="ECO:0000256" key="2">
    <source>
        <dbReference type="SAM" id="Phobius"/>
    </source>
</evidence>
<keyword evidence="2" id="KW-0472">Membrane</keyword>
<keyword evidence="2" id="KW-0812">Transmembrane</keyword>
<feature type="transmembrane region" description="Helical" evidence="2">
    <location>
        <begin position="377"/>
        <end position="397"/>
    </location>
</feature>
<dbReference type="Gene3D" id="2.40.50.100">
    <property type="match status" value="1"/>
</dbReference>
<dbReference type="PANTHER" id="PTHR30367">
    <property type="entry name" value="P-HYDROXYBENZOIC ACID EFFLUX PUMP SUBUNIT AAEA-RELATED"/>
    <property type="match status" value="1"/>
</dbReference>
<dbReference type="AlphaFoldDB" id="A0A1I3G590"/>
<dbReference type="RefSeq" id="WP_092049625.1">
    <property type="nucleotide sequence ID" value="NZ_FOQD01000006.1"/>
</dbReference>
<dbReference type="Proteomes" id="UP000199518">
    <property type="component" value="Unassembled WGS sequence"/>
</dbReference>
<dbReference type="Gene3D" id="1.10.287.470">
    <property type="entry name" value="Helix hairpin bin"/>
    <property type="match status" value="1"/>
</dbReference>
<organism evidence="3 4">
    <name type="scientific">Planctomicrobium piriforme</name>
    <dbReference type="NCBI Taxonomy" id="1576369"/>
    <lineage>
        <taxon>Bacteria</taxon>
        <taxon>Pseudomonadati</taxon>
        <taxon>Planctomycetota</taxon>
        <taxon>Planctomycetia</taxon>
        <taxon>Planctomycetales</taxon>
        <taxon>Planctomycetaceae</taxon>
        <taxon>Planctomicrobium</taxon>
    </lineage>
</organism>
<evidence type="ECO:0000313" key="3">
    <source>
        <dbReference type="EMBL" id="SFI18604.1"/>
    </source>
</evidence>
<dbReference type="Gene3D" id="3.30.450.40">
    <property type="match status" value="1"/>
</dbReference>
<sequence>MSNDSLTHGKLERLRRRCDQLLDGSSTIRAFAQSVVEALVEIEGLDAAAVVDILSQQDQRILAAQSLERLSVDGFYSLDPDHQSLILECLRQQKLALVPERSVPEAGLKQHSLLMAPMRNTEGPHRVLELFRLNAFRPDEAAHLREVAETVVSYFRKFEQDQAARGKAAPADNFWQSLDLFLIKLQQSLDLKQTVAVATNDGRLLIGCDRVSLALKHGVRTKIYGISGQEGVQHRANLVKAMTRLSHEVMQTGNALTYKGIAEELPPQLEVPLAEYLAESRTRMVHFLPLREPAPLMPDEDETKPRQQPPERKVLGVMIVEQAAEARPKPGVLDKAELIAHHVEVAVANCERHETIFLLPVWRTLGRGLRWFKGRRLWTAIAIVLGVIAVGLGLWLIPWDYRVQGAGLAMPVIQHEVFAPWDGDVREVLVESGQRVTAGTLLLRLESDELDAEKIQIENELQEKQKLLAALTQQENVARRKNDVDELTKIVSEFVKTGIEVEGAESRLKKIKSRIEKLNIKAPADGVVATFQVRQLLQNRPVKRGELLMEVMEPDGPWRLELEVPEYRMGHLMQALNASPDHTLPVEYVLATAVEKGYPGTLKLVGTRSNESQEEGTIVEVYADIDAKDLPAKNIGSEVTAKINCGKKSLFYVLFGDVVEFVQRYLWL</sequence>
<dbReference type="Gene3D" id="2.40.30.170">
    <property type="match status" value="1"/>
</dbReference>
<protein>
    <submittedName>
        <fullName evidence="3">HlyD family secretion protein</fullName>
    </submittedName>
</protein>
<name>A0A1I3G590_9PLAN</name>
<proteinExistence type="predicted"/>
<dbReference type="STRING" id="1576369.SAMN05421753_106190"/>
<dbReference type="OrthoDB" id="248877at2"/>
<keyword evidence="2" id="KW-1133">Transmembrane helix</keyword>
<dbReference type="InterPro" id="IPR050393">
    <property type="entry name" value="MFP_Efflux_Pump"/>
</dbReference>
<evidence type="ECO:0000313" key="4">
    <source>
        <dbReference type="Proteomes" id="UP000199518"/>
    </source>
</evidence>
<gene>
    <name evidence="3" type="ORF">SAMN05421753_106190</name>
</gene>
<evidence type="ECO:0000256" key="1">
    <source>
        <dbReference type="SAM" id="Coils"/>
    </source>
</evidence>
<dbReference type="InterPro" id="IPR029016">
    <property type="entry name" value="GAF-like_dom_sf"/>
</dbReference>